<dbReference type="EMBL" id="CAJVPP010005351">
    <property type="protein sequence ID" value="CAG8663656.1"/>
    <property type="molecule type" value="Genomic_DNA"/>
</dbReference>
<gene>
    <name evidence="1" type="ORF">FMOSSE_LOCUS12065</name>
</gene>
<protein>
    <submittedName>
        <fullName evidence="1">8071_t:CDS:1</fullName>
    </submittedName>
</protein>
<accession>A0A9N9HCK5</accession>
<keyword evidence="2" id="KW-1185">Reference proteome</keyword>
<evidence type="ECO:0000313" key="2">
    <source>
        <dbReference type="Proteomes" id="UP000789375"/>
    </source>
</evidence>
<name>A0A9N9HCK5_FUNMO</name>
<sequence length="482" mass="55897">MNVNWVVPELLNGIVCEFFFKTPWYKWFLIEYLQFKKAEILAGLSKTAVHHDYKKAIQHILETKPPEDISLTIMKQLTTKIQDGEEVKQFWKLITVEKKYAEQLKAFRDSAEFETDVLKVRSKRFNDEIDSAIERDAKRKELDKDNEYSTPTCTRTITDNAGEAQDEKANDEEYVSADKEDTAFWVSNNQKRKMESLITPHKPILTRQMFNVLSTKVVPGLKSLKSVVAMRYPEIADEIENHEQEQKRLSSLGLTLTEWLRVALSSSSPEKLLECLMKPLQGEQVADREKKLHDIFELTLREFHTMIKYNPRYSLPRHNSERKFLVEREILSTKAMEFIDDPTGELTKKKVDALATDLIYNTDVMNLESSGGPLQQDRQHTLGDSDKISNTGVDILLQCLRKYLGASIETAKKLKSYSIQIIEDRITLIEVSLYQPRVCKEVEVRNAVFPFALSSIWEYMRVFELVSYYVPSRDHVRAVYGS</sequence>
<organism evidence="1 2">
    <name type="scientific">Funneliformis mosseae</name>
    <name type="common">Endomycorrhizal fungus</name>
    <name type="synonym">Glomus mosseae</name>
    <dbReference type="NCBI Taxonomy" id="27381"/>
    <lineage>
        <taxon>Eukaryota</taxon>
        <taxon>Fungi</taxon>
        <taxon>Fungi incertae sedis</taxon>
        <taxon>Mucoromycota</taxon>
        <taxon>Glomeromycotina</taxon>
        <taxon>Glomeromycetes</taxon>
        <taxon>Glomerales</taxon>
        <taxon>Glomeraceae</taxon>
        <taxon>Funneliformis</taxon>
    </lineage>
</organism>
<evidence type="ECO:0000313" key="1">
    <source>
        <dbReference type="EMBL" id="CAG8663656.1"/>
    </source>
</evidence>
<comment type="caution">
    <text evidence="1">The sequence shown here is derived from an EMBL/GenBank/DDBJ whole genome shotgun (WGS) entry which is preliminary data.</text>
</comment>
<reference evidence="1" key="1">
    <citation type="submission" date="2021-06" db="EMBL/GenBank/DDBJ databases">
        <authorList>
            <person name="Kallberg Y."/>
            <person name="Tangrot J."/>
            <person name="Rosling A."/>
        </authorList>
    </citation>
    <scope>NUCLEOTIDE SEQUENCE</scope>
    <source>
        <strain evidence="1">87-6 pot B 2015</strain>
    </source>
</reference>
<dbReference type="AlphaFoldDB" id="A0A9N9HCK5"/>
<proteinExistence type="predicted"/>
<dbReference type="Proteomes" id="UP000789375">
    <property type="component" value="Unassembled WGS sequence"/>
</dbReference>